<dbReference type="Gene3D" id="1.20.1250.20">
    <property type="entry name" value="MFS general substrate transporter like domains"/>
    <property type="match status" value="2"/>
</dbReference>
<evidence type="ECO:0000259" key="8">
    <source>
        <dbReference type="PROSITE" id="PS50850"/>
    </source>
</evidence>
<keyword evidence="2" id="KW-0813">Transport</keyword>
<feature type="domain" description="Major facilitator superfamily (MFS) profile" evidence="8">
    <location>
        <begin position="57"/>
        <end position="500"/>
    </location>
</feature>
<dbReference type="Pfam" id="PF07690">
    <property type="entry name" value="MFS_1"/>
    <property type="match status" value="1"/>
</dbReference>
<keyword evidence="5 7" id="KW-0472">Membrane</keyword>
<dbReference type="InterPro" id="IPR036259">
    <property type="entry name" value="MFS_trans_sf"/>
</dbReference>
<keyword evidence="4 7" id="KW-1133">Transmembrane helix</keyword>
<evidence type="ECO:0000256" key="1">
    <source>
        <dbReference type="ARBA" id="ARBA00004141"/>
    </source>
</evidence>
<feature type="compositionally biased region" description="Basic and acidic residues" evidence="6">
    <location>
        <begin position="1"/>
        <end position="13"/>
    </location>
</feature>
<feature type="transmembrane region" description="Helical" evidence="7">
    <location>
        <begin position="354"/>
        <end position="373"/>
    </location>
</feature>
<protein>
    <recommendedName>
        <fullName evidence="8">Major facilitator superfamily (MFS) profile domain-containing protein</fullName>
    </recommendedName>
</protein>
<feature type="transmembrane region" description="Helical" evidence="7">
    <location>
        <begin position="183"/>
        <end position="203"/>
    </location>
</feature>
<organism evidence="9 10">
    <name type="scientific">Sporothrix stenoceras</name>
    <dbReference type="NCBI Taxonomy" id="5173"/>
    <lineage>
        <taxon>Eukaryota</taxon>
        <taxon>Fungi</taxon>
        <taxon>Dikarya</taxon>
        <taxon>Ascomycota</taxon>
        <taxon>Pezizomycotina</taxon>
        <taxon>Sordariomycetes</taxon>
        <taxon>Sordariomycetidae</taxon>
        <taxon>Ophiostomatales</taxon>
        <taxon>Ophiostomataceae</taxon>
        <taxon>Sporothrix</taxon>
    </lineage>
</organism>
<gene>
    <name evidence="9" type="ORF">Sste5346_008318</name>
</gene>
<feature type="compositionally biased region" description="Polar residues" evidence="6">
    <location>
        <begin position="18"/>
        <end position="29"/>
    </location>
</feature>
<dbReference type="InterPro" id="IPR020846">
    <property type="entry name" value="MFS_dom"/>
</dbReference>
<dbReference type="PROSITE" id="PS50850">
    <property type="entry name" value="MFS"/>
    <property type="match status" value="1"/>
</dbReference>
<dbReference type="Proteomes" id="UP001583186">
    <property type="component" value="Unassembled WGS sequence"/>
</dbReference>
<reference evidence="9 10" key="1">
    <citation type="journal article" date="2024" name="IMA Fungus">
        <title>IMA Genome - F19 : A genome assembly and annotation guide to empower mycologists, including annotated draft genome sequences of Ceratocystis pirilliformis, Diaporthe australafricana, Fusarium ophioides, Paecilomyces lecythidis, and Sporothrix stenoceras.</title>
        <authorList>
            <person name="Aylward J."/>
            <person name="Wilson A.M."/>
            <person name="Visagie C.M."/>
            <person name="Spraker J."/>
            <person name="Barnes I."/>
            <person name="Buitendag C."/>
            <person name="Ceriani C."/>
            <person name="Del Mar Angel L."/>
            <person name="du Plessis D."/>
            <person name="Fuchs T."/>
            <person name="Gasser K."/>
            <person name="Kramer D."/>
            <person name="Li W."/>
            <person name="Munsamy K."/>
            <person name="Piso A."/>
            <person name="Price J.L."/>
            <person name="Sonnekus B."/>
            <person name="Thomas C."/>
            <person name="van der Nest A."/>
            <person name="van Dijk A."/>
            <person name="van Heerden A."/>
            <person name="van Vuuren N."/>
            <person name="Yilmaz N."/>
            <person name="Duong T.A."/>
            <person name="van der Merwe N.A."/>
            <person name="Wingfield M.J."/>
            <person name="Wingfield B.D."/>
        </authorList>
    </citation>
    <scope>NUCLEOTIDE SEQUENCE [LARGE SCALE GENOMIC DNA]</scope>
    <source>
        <strain evidence="9 10">CMW 5346</strain>
    </source>
</reference>
<keyword evidence="3 7" id="KW-0812">Transmembrane</keyword>
<comment type="subcellular location">
    <subcellularLocation>
        <location evidence="1">Membrane</location>
        <topology evidence="1">Multi-pass membrane protein</topology>
    </subcellularLocation>
</comment>
<dbReference type="PANTHER" id="PTHR43791:SF36">
    <property type="entry name" value="TRANSPORTER, PUTATIVE (AFU_ORTHOLOGUE AFUA_6G08340)-RELATED"/>
    <property type="match status" value="1"/>
</dbReference>
<name>A0ABR3YPQ9_9PEZI</name>
<feature type="transmembrane region" description="Helical" evidence="7">
    <location>
        <begin position="123"/>
        <end position="143"/>
    </location>
</feature>
<dbReference type="EMBL" id="JAWCUI010000063">
    <property type="protein sequence ID" value="KAL1890316.1"/>
    <property type="molecule type" value="Genomic_DNA"/>
</dbReference>
<keyword evidence="10" id="KW-1185">Reference proteome</keyword>
<evidence type="ECO:0000256" key="3">
    <source>
        <dbReference type="ARBA" id="ARBA00022692"/>
    </source>
</evidence>
<feature type="transmembrane region" description="Helical" evidence="7">
    <location>
        <begin position="215"/>
        <end position="238"/>
    </location>
</feature>
<dbReference type="SUPFAM" id="SSF103473">
    <property type="entry name" value="MFS general substrate transporter"/>
    <property type="match status" value="1"/>
</dbReference>
<feature type="region of interest" description="Disordered" evidence="6">
    <location>
        <begin position="1"/>
        <end position="29"/>
    </location>
</feature>
<evidence type="ECO:0000313" key="9">
    <source>
        <dbReference type="EMBL" id="KAL1890316.1"/>
    </source>
</evidence>
<evidence type="ECO:0000256" key="5">
    <source>
        <dbReference type="ARBA" id="ARBA00023136"/>
    </source>
</evidence>
<proteinExistence type="predicted"/>
<feature type="transmembrane region" description="Helical" evidence="7">
    <location>
        <begin position="55"/>
        <end position="73"/>
    </location>
</feature>
<dbReference type="InterPro" id="IPR011701">
    <property type="entry name" value="MFS"/>
</dbReference>
<evidence type="ECO:0000256" key="7">
    <source>
        <dbReference type="SAM" id="Phobius"/>
    </source>
</evidence>
<evidence type="ECO:0000256" key="2">
    <source>
        <dbReference type="ARBA" id="ARBA00022448"/>
    </source>
</evidence>
<feature type="transmembrane region" description="Helical" evidence="7">
    <location>
        <begin position="281"/>
        <end position="305"/>
    </location>
</feature>
<feature type="transmembrane region" description="Helical" evidence="7">
    <location>
        <begin position="149"/>
        <end position="171"/>
    </location>
</feature>
<evidence type="ECO:0000256" key="4">
    <source>
        <dbReference type="ARBA" id="ARBA00022989"/>
    </source>
</evidence>
<accession>A0ABR3YPQ9</accession>
<evidence type="ECO:0000313" key="10">
    <source>
        <dbReference type="Proteomes" id="UP001583186"/>
    </source>
</evidence>
<feature type="transmembrane region" description="Helical" evidence="7">
    <location>
        <begin position="93"/>
        <end position="116"/>
    </location>
</feature>
<feature type="transmembrane region" description="Helical" evidence="7">
    <location>
        <begin position="325"/>
        <end position="342"/>
    </location>
</feature>
<evidence type="ECO:0000256" key="6">
    <source>
        <dbReference type="SAM" id="MobiDB-lite"/>
    </source>
</evidence>
<comment type="caution">
    <text evidence="9">The sequence shown here is derived from an EMBL/GenBank/DDBJ whole genome shotgun (WGS) entry which is preliminary data.</text>
</comment>
<feature type="transmembrane region" description="Helical" evidence="7">
    <location>
        <begin position="444"/>
        <end position="463"/>
    </location>
</feature>
<dbReference type="PANTHER" id="PTHR43791">
    <property type="entry name" value="PERMEASE-RELATED"/>
    <property type="match status" value="1"/>
</dbReference>
<sequence length="500" mass="55249">MASTEKNDMHEVEEAIADQSSPEKAQTQSGINTCAWDNELGDPALDRRVKWKLDFFILPVISSVYFFAAMGRSDLGNAAVAGMPQELGLNAQAYSNAATMFLVSYIVFQLPGTLLVRAIGPPIQFFGAMVLWGLFTILSVVIHSAGALLALRFLIGMAEAFVQGAVFYLSFFYRYNEIATRGAIFFCTSTVAGAFNGLIAYGIEKNLNGKNGWLAWRWIFLIEGILPIAFAFVVLTFLPPSPYKIRFGFTPEEKAHIIARSAAAHNVSDSEYKLQWKRVPLILLSPHFWLMAVISSCGHFCVSSLSNFLPSIIKSFGYTSVDAQLFSVIVYACAGFGVLFWARISDMTNARSVTLGASIAVSIVGYAILIGVTNNKVRFFATCLVAFSVYPNINLQLSWATLSFAGYTRRGSSLAFFNIISQCVSIGANQAYNTPPYYRKGQASSLALCAVGLVFTILTRLYMQYENNRKRNMSEEERATLRVKGIEELGDRHPDFLYTL</sequence>